<gene>
    <name evidence="5" type="ORF">HUW48_13275</name>
</gene>
<name>A0A7L7LFD1_9BACT</name>
<keyword evidence="3 5" id="KW-0808">Transferase</keyword>
<dbReference type="KEGG" id="add:HUW48_13275"/>
<dbReference type="AlphaFoldDB" id="A0A7L7LFD1"/>
<accession>A0A7L7LFD1</accession>
<keyword evidence="6" id="KW-1185">Reference proteome</keyword>
<evidence type="ECO:0000256" key="2">
    <source>
        <dbReference type="ARBA" id="ARBA00022676"/>
    </source>
</evidence>
<dbReference type="InterPro" id="IPR029044">
    <property type="entry name" value="Nucleotide-diphossugar_trans"/>
</dbReference>
<dbReference type="InterPro" id="IPR001173">
    <property type="entry name" value="Glyco_trans_2-like"/>
</dbReference>
<sequence>MVILNWNGQKFLAQFLPSVIAHSAGHFIYVVDNHSTDTSILFLQENYPAINIIQHHQNLGFCKGYNVALPQIKADYYVLLNSDIEVTPGWLDPIIALMESDATIAACQPKIKSYQHRNYFEYAGAGGGLLDRLGYPFCRGRLFDSLEKDDGQYNDIFPVFWATGACMFVRAAAYQQSGGLEPAFFAHMEEIDLCWRLQKSGYQILYCGQSEVYHVGGGTLPASNPRKTYLNFRNGLALLYKNLPAQNFYFTLFNRLLLDWIASLKFLISGQPADGWAVIKAHYAVWQNRSYWQLKRKEQLTQKPSHLTGWFKGSIVWEYFIRRKKTYRELDLNQFN</sequence>
<proteinExistence type="inferred from homology"/>
<dbReference type="Pfam" id="PF00535">
    <property type="entry name" value="Glycos_transf_2"/>
    <property type="match status" value="1"/>
</dbReference>
<evidence type="ECO:0000313" key="5">
    <source>
        <dbReference type="EMBL" id="QMU31551.1"/>
    </source>
</evidence>
<dbReference type="Proteomes" id="UP000514509">
    <property type="component" value="Chromosome"/>
</dbReference>
<dbReference type="CDD" id="cd04186">
    <property type="entry name" value="GT_2_like_c"/>
    <property type="match status" value="1"/>
</dbReference>
<evidence type="ECO:0000259" key="4">
    <source>
        <dbReference type="Pfam" id="PF00535"/>
    </source>
</evidence>
<protein>
    <submittedName>
        <fullName evidence="5">Glycosyltransferase family 2 protein</fullName>
    </submittedName>
</protein>
<organism evidence="5 6">
    <name type="scientific">Adhaeribacter radiodurans</name>
    <dbReference type="NCBI Taxonomy" id="2745197"/>
    <lineage>
        <taxon>Bacteria</taxon>
        <taxon>Pseudomonadati</taxon>
        <taxon>Bacteroidota</taxon>
        <taxon>Cytophagia</taxon>
        <taxon>Cytophagales</taxon>
        <taxon>Hymenobacteraceae</taxon>
        <taxon>Adhaeribacter</taxon>
    </lineage>
</organism>
<feature type="domain" description="Glycosyltransferase 2-like" evidence="4">
    <location>
        <begin position="2"/>
        <end position="119"/>
    </location>
</feature>
<dbReference type="EMBL" id="CP055153">
    <property type="protein sequence ID" value="QMU31551.1"/>
    <property type="molecule type" value="Genomic_DNA"/>
</dbReference>
<dbReference type="SUPFAM" id="SSF53448">
    <property type="entry name" value="Nucleotide-diphospho-sugar transferases"/>
    <property type="match status" value="1"/>
</dbReference>
<dbReference type="GO" id="GO:0016757">
    <property type="term" value="F:glycosyltransferase activity"/>
    <property type="evidence" value="ECO:0007669"/>
    <property type="project" value="UniProtKB-KW"/>
</dbReference>
<reference evidence="5 6" key="1">
    <citation type="submission" date="2020-08" db="EMBL/GenBank/DDBJ databases">
        <title>Adhaeribacter dokdonensis sp. nov., isolated from the rhizosphere of Elymus tsukushiensis, a plant native to the Dokdo Islands, Republic of Korea.</title>
        <authorList>
            <person name="Ghim S.Y."/>
        </authorList>
    </citation>
    <scope>NUCLEOTIDE SEQUENCE [LARGE SCALE GENOMIC DNA]</scope>
    <source>
        <strain evidence="5 6">KUDC8001</strain>
    </source>
</reference>
<comment type="similarity">
    <text evidence="1">Belongs to the glycosyltransferase 2 family.</text>
</comment>
<dbReference type="Gene3D" id="3.90.550.10">
    <property type="entry name" value="Spore Coat Polysaccharide Biosynthesis Protein SpsA, Chain A"/>
    <property type="match status" value="1"/>
</dbReference>
<keyword evidence="2" id="KW-0328">Glycosyltransferase</keyword>
<evidence type="ECO:0000256" key="3">
    <source>
        <dbReference type="ARBA" id="ARBA00022679"/>
    </source>
</evidence>
<dbReference type="PANTHER" id="PTHR43179">
    <property type="entry name" value="RHAMNOSYLTRANSFERASE WBBL"/>
    <property type="match status" value="1"/>
</dbReference>
<evidence type="ECO:0000256" key="1">
    <source>
        <dbReference type="ARBA" id="ARBA00006739"/>
    </source>
</evidence>
<dbReference type="PANTHER" id="PTHR43179:SF12">
    <property type="entry name" value="GALACTOFURANOSYLTRANSFERASE GLFT2"/>
    <property type="match status" value="1"/>
</dbReference>
<evidence type="ECO:0000313" key="6">
    <source>
        <dbReference type="Proteomes" id="UP000514509"/>
    </source>
</evidence>